<dbReference type="Pfam" id="PF07833">
    <property type="entry name" value="Cu_amine_oxidN1"/>
    <property type="match status" value="1"/>
</dbReference>
<dbReference type="OrthoDB" id="9816096at2"/>
<feature type="domain" description="Copper amine oxidase-like N-terminal" evidence="2">
    <location>
        <begin position="52"/>
        <end position="161"/>
    </location>
</feature>
<dbReference type="EMBL" id="CP001720">
    <property type="protein sequence ID" value="ACV63302.1"/>
    <property type="molecule type" value="Genomic_DNA"/>
</dbReference>
<keyword evidence="4" id="KW-1185">Reference proteome</keyword>
<dbReference type="KEGG" id="dae:Dtox_2496"/>
<evidence type="ECO:0000259" key="2">
    <source>
        <dbReference type="Pfam" id="PF07833"/>
    </source>
</evidence>
<evidence type="ECO:0000256" key="1">
    <source>
        <dbReference type="SAM" id="SignalP"/>
    </source>
</evidence>
<dbReference type="Proteomes" id="UP000002217">
    <property type="component" value="Chromosome"/>
</dbReference>
<evidence type="ECO:0000313" key="3">
    <source>
        <dbReference type="EMBL" id="ACV63302.1"/>
    </source>
</evidence>
<reference evidence="3 4" key="1">
    <citation type="journal article" date="2009" name="Stand. Genomic Sci.">
        <title>Complete genome sequence of Desulfotomaculum acetoxidans type strain (5575).</title>
        <authorList>
            <person name="Spring S."/>
            <person name="Lapidus A."/>
            <person name="Schroder M."/>
            <person name="Gleim D."/>
            <person name="Sims D."/>
            <person name="Meincke L."/>
            <person name="Glavina Del Rio T."/>
            <person name="Tice H."/>
            <person name="Copeland A."/>
            <person name="Cheng J.F."/>
            <person name="Lucas S."/>
            <person name="Chen F."/>
            <person name="Nolan M."/>
            <person name="Bruce D."/>
            <person name="Goodwin L."/>
            <person name="Pitluck S."/>
            <person name="Ivanova N."/>
            <person name="Mavromatis K."/>
            <person name="Mikhailova N."/>
            <person name="Pati A."/>
            <person name="Chen A."/>
            <person name="Palaniappan K."/>
            <person name="Land M."/>
            <person name="Hauser L."/>
            <person name="Chang Y.J."/>
            <person name="Jeffries C.D."/>
            <person name="Chain P."/>
            <person name="Saunders E."/>
            <person name="Brettin T."/>
            <person name="Detter J.C."/>
            <person name="Goker M."/>
            <person name="Bristow J."/>
            <person name="Eisen J.A."/>
            <person name="Markowitz V."/>
            <person name="Hugenholtz P."/>
            <person name="Kyrpides N.C."/>
            <person name="Klenk H.P."/>
            <person name="Han C."/>
        </authorList>
    </citation>
    <scope>NUCLEOTIDE SEQUENCE [LARGE SCALE GENOMIC DNA]</scope>
    <source>
        <strain evidence="4">ATCC 49208 / DSM 771 / VKM B-1644</strain>
    </source>
</reference>
<dbReference type="Gene3D" id="3.30.457.10">
    <property type="entry name" value="Copper amine oxidase-like, N-terminal domain"/>
    <property type="match status" value="2"/>
</dbReference>
<dbReference type="HOGENOM" id="CLU_867986_0_0_9"/>
<sequence length="320" mass="36292">MKKFFVSVIALALLTVVLPYMKLAHADQLKVYQNDKLINSIVFKINVPYYVVNGQMPGTKMDVAPFIQSDRTFIPVRFLGNALGISDNNITWEQDSRTAILKGNSNLRMTIGKAQVVINGVVKDIDVAPMLKNDRTFLPARYVAEGLNYQVDWDEATQTVVCWPQGQSKPDVSAAVDYLKDTQQIVTSTDKPQIVKDIESILVGATVYPPGKYRDGWAYIEKNKYQVHYVMDESDTDLSIILKQGTDEKVLTKVKEILKLFFPESYENVFKLTQSEIKLKQTNNGYNSQKDYNFDNRGMCINAFQNDITGIYVVINKEGR</sequence>
<gene>
    <name evidence="3" type="ordered locus">Dtox_2496</name>
</gene>
<accession>C8W0P7</accession>
<dbReference type="AlphaFoldDB" id="C8W0P7"/>
<dbReference type="InterPro" id="IPR012854">
    <property type="entry name" value="Cu_amine_oxidase-like_N"/>
</dbReference>
<feature type="chain" id="PRO_5002993314" evidence="1">
    <location>
        <begin position="27"/>
        <end position="320"/>
    </location>
</feature>
<name>C8W0P7_DESAS</name>
<protein>
    <submittedName>
        <fullName evidence="3">Copper amine oxidase domain protein</fullName>
    </submittedName>
</protein>
<dbReference type="eggNOG" id="COG4880">
    <property type="taxonomic scope" value="Bacteria"/>
</dbReference>
<organism evidence="3 4">
    <name type="scientific">Desulfofarcimen acetoxidans (strain ATCC 49208 / DSM 771 / KCTC 5769 / VKM B-1644 / 5575)</name>
    <name type="common">Desulfotomaculum acetoxidans</name>
    <dbReference type="NCBI Taxonomy" id="485916"/>
    <lineage>
        <taxon>Bacteria</taxon>
        <taxon>Bacillati</taxon>
        <taxon>Bacillota</taxon>
        <taxon>Clostridia</taxon>
        <taxon>Eubacteriales</taxon>
        <taxon>Peptococcaceae</taxon>
        <taxon>Desulfofarcimen</taxon>
    </lineage>
</organism>
<evidence type="ECO:0000313" key="4">
    <source>
        <dbReference type="Proteomes" id="UP000002217"/>
    </source>
</evidence>
<dbReference type="InterPro" id="IPR036582">
    <property type="entry name" value="Mao_N_sf"/>
</dbReference>
<feature type="signal peptide" evidence="1">
    <location>
        <begin position="1"/>
        <end position="26"/>
    </location>
</feature>
<dbReference type="RefSeq" id="WP_015758002.1">
    <property type="nucleotide sequence ID" value="NC_013216.1"/>
</dbReference>
<dbReference type="STRING" id="485916.Dtox_2496"/>
<dbReference type="SUPFAM" id="SSF55383">
    <property type="entry name" value="Copper amine oxidase, domain N"/>
    <property type="match status" value="2"/>
</dbReference>
<keyword evidence="1" id="KW-0732">Signal</keyword>
<proteinExistence type="predicted"/>